<evidence type="ECO:0000256" key="1">
    <source>
        <dbReference type="SAM" id="MobiDB-lite"/>
    </source>
</evidence>
<organism evidence="2 3">
    <name type="scientific">Rangifer tarandus platyrhynchus</name>
    <name type="common">Svalbard reindeer</name>
    <dbReference type="NCBI Taxonomy" id="3082113"/>
    <lineage>
        <taxon>Eukaryota</taxon>
        <taxon>Metazoa</taxon>
        <taxon>Chordata</taxon>
        <taxon>Craniata</taxon>
        <taxon>Vertebrata</taxon>
        <taxon>Euteleostomi</taxon>
        <taxon>Mammalia</taxon>
        <taxon>Eutheria</taxon>
        <taxon>Laurasiatheria</taxon>
        <taxon>Artiodactyla</taxon>
        <taxon>Ruminantia</taxon>
        <taxon>Pecora</taxon>
        <taxon>Cervidae</taxon>
        <taxon>Odocoileinae</taxon>
        <taxon>Rangifer</taxon>
    </lineage>
</organism>
<dbReference type="EMBL" id="OX459965">
    <property type="protein sequence ID" value="CAI9169140.1"/>
    <property type="molecule type" value="Genomic_DNA"/>
</dbReference>
<feature type="region of interest" description="Disordered" evidence="1">
    <location>
        <begin position="17"/>
        <end position="47"/>
    </location>
</feature>
<sequence length="309" mass="32456">MLWAPVPRHRSEAVVAMPGRCSGASRSSLRTPRSSGWQVSSADPFPNIPMEDPILQLPVARGKRVILSSARSRRWAQVGERPRGGQHRSGDPDRAPPAGRNPPPPRLLRNAQPAWVSLAASPCRDPSRSWRWSAHRSGGPSKLAIAWGRPSATSAGWGPAGGAQGEPGALRGALMAVGLGLKEAAVQELGMISCVSRSSFPSSSRPLRFYPGGLGPAGSALRGSSLEVSGASGAVETGVLEPADHFLCAAGRGRGFPSSTAPAPEHRPPLQRHRPRPGAPPPAPEHRPPLQQHRPRPGAPPPPQEDACP</sequence>
<accession>A0ABN8Z5J7</accession>
<feature type="compositionally biased region" description="Basic and acidic residues" evidence="1">
    <location>
        <begin position="80"/>
        <end position="94"/>
    </location>
</feature>
<feature type="region of interest" description="Disordered" evidence="1">
    <location>
        <begin position="251"/>
        <end position="309"/>
    </location>
</feature>
<feature type="compositionally biased region" description="Pro residues" evidence="1">
    <location>
        <begin position="297"/>
        <end position="309"/>
    </location>
</feature>
<dbReference type="Proteomes" id="UP001176941">
    <property type="component" value="Chromosome 29"/>
</dbReference>
<protein>
    <submittedName>
        <fullName evidence="2">Uncharacterized protein</fullName>
    </submittedName>
</protein>
<name>A0ABN8Z5J7_RANTA</name>
<feature type="region of interest" description="Disordered" evidence="1">
    <location>
        <begin position="70"/>
        <end position="109"/>
    </location>
</feature>
<feature type="compositionally biased region" description="Polar residues" evidence="1">
    <location>
        <begin position="24"/>
        <end position="41"/>
    </location>
</feature>
<reference evidence="2" key="1">
    <citation type="submission" date="2023-04" db="EMBL/GenBank/DDBJ databases">
        <authorList>
            <consortium name="ELIXIR-Norway"/>
        </authorList>
    </citation>
    <scope>NUCLEOTIDE SEQUENCE [LARGE SCALE GENOMIC DNA]</scope>
</reference>
<evidence type="ECO:0000313" key="3">
    <source>
        <dbReference type="Proteomes" id="UP001176941"/>
    </source>
</evidence>
<proteinExistence type="predicted"/>
<gene>
    <name evidence="2" type="ORF">MRATA1EN1_LOCUS18102</name>
</gene>
<keyword evidence="3" id="KW-1185">Reference proteome</keyword>
<evidence type="ECO:0000313" key="2">
    <source>
        <dbReference type="EMBL" id="CAI9169140.1"/>
    </source>
</evidence>